<organism evidence="2 3">
    <name type="scientific">Candidatus Staskawiczbacteria bacterium RIFOXYB1_FULL_37_44</name>
    <dbReference type="NCBI Taxonomy" id="1802223"/>
    <lineage>
        <taxon>Bacteria</taxon>
        <taxon>Candidatus Staskawicziibacteriota</taxon>
    </lineage>
</organism>
<feature type="domain" description="Transcriptional repressor PaaX-like central Cas2-like" evidence="1">
    <location>
        <begin position="85"/>
        <end position="151"/>
    </location>
</feature>
<gene>
    <name evidence="2" type="ORF">A2358_01175</name>
</gene>
<dbReference type="AlphaFoldDB" id="A0A1G2IW05"/>
<sequence>MSSVITTKIILRLFNEGSAFTIDDIFNFFKKDEQRDVKIAIARLKYEESIKRKQNYEGSVLISLSEKGKLRALNMIFKKFDNRKERWDGKWRMVSFDIPDVCAKGRKALAYRLRAGGFYKIQESLFLYPYNCEKEIKALARLFKIEKYICFGLLESIDDQDKLIHHFKLG</sequence>
<dbReference type="Gene3D" id="3.30.70.2650">
    <property type="match status" value="1"/>
</dbReference>
<accession>A0A1G2IW05</accession>
<proteinExistence type="predicted"/>
<name>A0A1G2IW05_9BACT</name>
<dbReference type="EMBL" id="MHPJ01000012">
    <property type="protein sequence ID" value="OGZ78862.1"/>
    <property type="molecule type" value="Genomic_DNA"/>
</dbReference>
<dbReference type="InterPro" id="IPR048846">
    <property type="entry name" value="PaaX-like_central"/>
</dbReference>
<evidence type="ECO:0000313" key="3">
    <source>
        <dbReference type="Proteomes" id="UP000178650"/>
    </source>
</evidence>
<evidence type="ECO:0000259" key="1">
    <source>
        <dbReference type="Pfam" id="PF20803"/>
    </source>
</evidence>
<evidence type="ECO:0000313" key="2">
    <source>
        <dbReference type="EMBL" id="OGZ78862.1"/>
    </source>
</evidence>
<reference evidence="2 3" key="1">
    <citation type="journal article" date="2016" name="Nat. Commun.">
        <title>Thousands of microbial genomes shed light on interconnected biogeochemical processes in an aquifer system.</title>
        <authorList>
            <person name="Anantharaman K."/>
            <person name="Brown C.T."/>
            <person name="Hug L.A."/>
            <person name="Sharon I."/>
            <person name="Castelle C.J."/>
            <person name="Probst A.J."/>
            <person name="Thomas B.C."/>
            <person name="Singh A."/>
            <person name="Wilkins M.J."/>
            <person name="Karaoz U."/>
            <person name="Brodie E.L."/>
            <person name="Williams K.H."/>
            <person name="Hubbard S.S."/>
            <person name="Banfield J.F."/>
        </authorList>
    </citation>
    <scope>NUCLEOTIDE SEQUENCE [LARGE SCALE GENOMIC DNA]</scope>
</reference>
<dbReference type="STRING" id="1802223.A2358_01175"/>
<protein>
    <recommendedName>
        <fullName evidence="1">Transcriptional repressor PaaX-like central Cas2-like domain-containing protein</fullName>
    </recommendedName>
</protein>
<comment type="caution">
    <text evidence="2">The sequence shown here is derived from an EMBL/GenBank/DDBJ whole genome shotgun (WGS) entry which is preliminary data.</text>
</comment>
<dbReference type="Proteomes" id="UP000178650">
    <property type="component" value="Unassembled WGS sequence"/>
</dbReference>
<dbReference type="Pfam" id="PF20803">
    <property type="entry name" value="PaaX_M"/>
    <property type="match status" value="1"/>
</dbReference>